<sequence length="263" mass="29614">MAVFDESQRSSLLELNEGDLVTYTGVLASFGGTEISLVDCTIVSLPIEPLWWNGDIDTYNKRILVGDEVLCLGPSTYDDATEYRPRLPPKITAIDRETGELMWESEKTESILVGIDSHNVYAWHLAQLVLRSEPDYPWYWYASNITAFDKSSGQIGWYSFLSKDVDCIWNYDCLPDEWSQSDFVDCCVLGESVKGEIIGKGESGLTFLVDKPLLSELTYEYQGVIYESTCAVYGGAGIECGALQALDQRTREVFWMMTFQEEG</sequence>
<dbReference type="AlphaFoldDB" id="X1SSW4"/>
<reference evidence="1" key="1">
    <citation type="journal article" date="2014" name="Front. Microbiol.">
        <title>High frequency of phylogenetically diverse reductive dehalogenase-homologous genes in deep subseafloor sedimentary metagenomes.</title>
        <authorList>
            <person name="Kawai M."/>
            <person name="Futagami T."/>
            <person name="Toyoda A."/>
            <person name="Takaki Y."/>
            <person name="Nishi S."/>
            <person name="Hori S."/>
            <person name="Arai W."/>
            <person name="Tsubouchi T."/>
            <person name="Morono Y."/>
            <person name="Uchiyama I."/>
            <person name="Ito T."/>
            <person name="Fujiyama A."/>
            <person name="Inagaki F."/>
            <person name="Takami H."/>
        </authorList>
    </citation>
    <scope>NUCLEOTIDE SEQUENCE</scope>
    <source>
        <strain evidence="1">Expedition CK06-06</strain>
    </source>
</reference>
<name>X1SSW4_9ZZZZ</name>
<accession>X1SSW4</accession>
<proteinExistence type="predicted"/>
<protein>
    <submittedName>
        <fullName evidence="1">Uncharacterized protein</fullName>
    </submittedName>
</protein>
<evidence type="ECO:0000313" key="1">
    <source>
        <dbReference type="EMBL" id="GAI96157.1"/>
    </source>
</evidence>
<dbReference type="EMBL" id="BARW01024811">
    <property type="protein sequence ID" value="GAI96157.1"/>
    <property type="molecule type" value="Genomic_DNA"/>
</dbReference>
<comment type="caution">
    <text evidence="1">The sequence shown here is derived from an EMBL/GenBank/DDBJ whole genome shotgun (WGS) entry which is preliminary data.</text>
</comment>
<organism evidence="1">
    <name type="scientific">marine sediment metagenome</name>
    <dbReference type="NCBI Taxonomy" id="412755"/>
    <lineage>
        <taxon>unclassified sequences</taxon>
        <taxon>metagenomes</taxon>
        <taxon>ecological metagenomes</taxon>
    </lineage>
</organism>
<feature type="non-terminal residue" evidence="1">
    <location>
        <position position="263"/>
    </location>
</feature>
<gene>
    <name evidence="1" type="ORF">S12H4_40819</name>
</gene>